<dbReference type="InterPro" id="IPR051915">
    <property type="entry name" value="Cellulose_Degrad_GH3"/>
</dbReference>
<gene>
    <name evidence="3" type="ORF">HHK36_018061</name>
</gene>
<dbReference type="SUPFAM" id="SSF51445">
    <property type="entry name" value="(Trans)glycosidases"/>
    <property type="match status" value="1"/>
</dbReference>
<dbReference type="PANTHER" id="PTHR30620">
    <property type="entry name" value="PERIPLASMIC BETA-GLUCOSIDASE-RELATED"/>
    <property type="match status" value="1"/>
</dbReference>
<dbReference type="GO" id="GO:0008422">
    <property type="term" value="F:beta-glucosidase activity"/>
    <property type="evidence" value="ECO:0007669"/>
    <property type="project" value="TreeGrafter"/>
</dbReference>
<dbReference type="InterPro" id="IPR036962">
    <property type="entry name" value="Glyco_hydro_3_N_sf"/>
</dbReference>
<protein>
    <recommendedName>
        <fullName evidence="2">Glycoside hydrolase family 3 N-terminal domain-containing protein</fullName>
    </recommendedName>
</protein>
<feature type="domain" description="Glycoside hydrolase family 3 N-terminal" evidence="2">
    <location>
        <begin position="13"/>
        <end position="153"/>
    </location>
</feature>
<dbReference type="InterPro" id="IPR017853">
    <property type="entry name" value="GH"/>
</dbReference>
<name>A0A834Z3X6_TETSI</name>
<dbReference type="OrthoDB" id="416222at2759"/>
<dbReference type="AlphaFoldDB" id="A0A834Z3X6"/>
<dbReference type="InterPro" id="IPR001764">
    <property type="entry name" value="Glyco_hydro_3_N"/>
</dbReference>
<dbReference type="Pfam" id="PF00933">
    <property type="entry name" value="Glyco_hydro_3"/>
    <property type="match status" value="1"/>
</dbReference>
<dbReference type="EMBL" id="JABCRI010000012">
    <property type="protein sequence ID" value="KAF8396442.1"/>
    <property type="molecule type" value="Genomic_DNA"/>
</dbReference>
<accession>A0A834Z3X6</accession>
<evidence type="ECO:0000313" key="4">
    <source>
        <dbReference type="Proteomes" id="UP000655225"/>
    </source>
</evidence>
<reference evidence="3 4" key="1">
    <citation type="submission" date="2020-04" db="EMBL/GenBank/DDBJ databases">
        <title>Plant Genome Project.</title>
        <authorList>
            <person name="Zhang R.-G."/>
        </authorList>
    </citation>
    <scope>NUCLEOTIDE SEQUENCE [LARGE SCALE GENOMIC DNA]</scope>
    <source>
        <strain evidence="3">YNK0</strain>
        <tissue evidence="3">Leaf</tissue>
    </source>
</reference>
<dbReference type="GO" id="GO:0009251">
    <property type="term" value="P:glucan catabolic process"/>
    <property type="evidence" value="ECO:0007669"/>
    <property type="project" value="TreeGrafter"/>
</dbReference>
<comment type="caution">
    <text evidence="3">The sequence shown here is derived from an EMBL/GenBank/DDBJ whole genome shotgun (WGS) entry which is preliminary data.</text>
</comment>
<evidence type="ECO:0000256" key="1">
    <source>
        <dbReference type="ARBA" id="ARBA00022801"/>
    </source>
</evidence>
<dbReference type="Proteomes" id="UP000655225">
    <property type="component" value="Unassembled WGS sequence"/>
</dbReference>
<keyword evidence="1" id="KW-0378">Hydrolase</keyword>
<proteinExistence type="predicted"/>
<dbReference type="PANTHER" id="PTHR30620:SF77">
    <property type="entry name" value="LYSOSOMAL BETA GLUCOSIDASE-LIKE"/>
    <property type="match status" value="1"/>
</dbReference>
<organism evidence="3 4">
    <name type="scientific">Tetracentron sinense</name>
    <name type="common">Spur-leaf</name>
    <dbReference type="NCBI Taxonomy" id="13715"/>
    <lineage>
        <taxon>Eukaryota</taxon>
        <taxon>Viridiplantae</taxon>
        <taxon>Streptophyta</taxon>
        <taxon>Embryophyta</taxon>
        <taxon>Tracheophyta</taxon>
        <taxon>Spermatophyta</taxon>
        <taxon>Magnoliopsida</taxon>
        <taxon>Trochodendrales</taxon>
        <taxon>Trochodendraceae</taxon>
        <taxon>Tetracentron</taxon>
    </lineage>
</organism>
<dbReference type="Gene3D" id="3.20.20.300">
    <property type="entry name" value="Glycoside hydrolase, family 3, N-terminal domain"/>
    <property type="match status" value="1"/>
</dbReference>
<keyword evidence="4" id="KW-1185">Reference proteome</keyword>
<sequence>MMDERALQLGVGNKVLACAKHFVGDGGTTKDINENNTVIDRPGLLSIHMPAYYNSIIKGVNHHGLLLKLDWKKMYSNHNLFTRFLKDTLNFRDYLTTPFNYAYSVLAGIQAGIDMVMVPLNHTEFINDLTYLVKNKFIPMSRIDDDVRRILRVKFTMGLPFG</sequence>
<evidence type="ECO:0000313" key="3">
    <source>
        <dbReference type="EMBL" id="KAF8396442.1"/>
    </source>
</evidence>
<evidence type="ECO:0000259" key="2">
    <source>
        <dbReference type="Pfam" id="PF00933"/>
    </source>
</evidence>
<dbReference type="OMA" id="SIHMAAY"/>